<dbReference type="RefSeq" id="XP_005791732.1">
    <property type="nucleotide sequence ID" value="XM_005791675.1"/>
</dbReference>
<dbReference type="GeneID" id="17284574"/>
<protein>
    <submittedName>
        <fullName evidence="2">Uncharacterized protein</fullName>
    </submittedName>
</protein>
<proteinExistence type="predicted"/>
<evidence type="ECO:0000256" key="1">
    <source>
        <dbReference type="SAM" id="SignalP"/>
    </source>
</evidence>
<feature type="chain" id="PRO_5044257207" evidence="1">
    <location>
        <begin position="27"/>
        <end position="998"/>
    </location>
</feature>
<dbReference type="KEGG" id="ehx:EMIHUDRAFT_122056"/>
<reference evidence="3" key="1">
    <citation type="journal article" date="2013" name="Nature">
        <title>Pan genome of the phytoplankton Emiliania underpins its global distribution.</title>
        <authorList>
            <person name="Read B.A."/>
            <person name="Kegel J."/>
            <person name="Klute M.J."/>
            <person name="Kuo A."/>
            <person name="Lefebvre S.C."/>
            <person name="Maumus F."/>
            <person name="Mayer C."/>
            <person name="Miller J."/>
            <person name="Monier A."/>
            <person name="Salamov A."/>
            <person name="Young J."/>
            <person name="Aguilar M."/>
            <person name="Claverie J.M."/>
            <person name="Frickenhaus S."/>
            <person name="Gonzalez K."/>
            <person name="Herman E.K."/>
            <person name="Lin Y.C."/>
            <person name="Napier J."/>
            <person name="Ogata H."/>
            <person name="Sarno A.F."/>
            <person name="Shmutz J."/>
            <person name="Schroeder D."/>
            <person name="de Vargas C."/>
            <person name="Verret F."/>
            <person name="von Dassow P."/>
            <person name="Valentin K."/>
            <person name="Van de Peer Y."/>
            <person name="Wheeler G."/>
            <person name="Dacks J.B."/>
            <person name="Delwiche C.F."/>
            <person name="Dyhrman S.T."/>
            <person name="Glockner G."/>
            <person name="John U."/>
            <person name="Richards T."/>
            <person name="Worden A.Z."/>
            <person name="Zhang X."/>
            <person name="Grigoriev I.V."/>
            <person name="Allen A.E."/>
            <person name="Bidle K."/>
            <person name="Borodovsky M."/>
            <person name="Bowler C."/>
            <person name="Brownlee C."/>
            <person name="Cock J.M."/>
            <person name="Elias M."/>
            <person name="Gladyshev V.N."/>
            <person name="Groth M."/>
            <person name="Guda C."/>
            <person name="Hadaegh A."/>
            <person name="Iglesias-Rodriguez M.D."/>
            <person name="Jenkins J."/>
            <person name="Jones B.M."/>
            <person name="Lawson T."/>
            <person name="Leese F."/>
            <person name="Lindquist E."/>
            <person name="Lobanov A."/>
            <person name="Lomsadze A."/>
            <person name="Malik S.B."/>
            <person name="Marsh M.E."/>
            <person name="Mackinder L."/>
            <person name="Mock T."/>
            <person name="Mueller-Roeber B."/>
            <person name="Pagarete A."/>
            <person name="Parker M."/>
            <person name="Probert I."/>
            <person name="Quesneville H."/>
            <person name="Raines C."/>
            <person name="Rensing S.A."/>
            <person name="Riano-Pachon D.M."/>
            <person name="Richier S."/>
            <person name="Rokitta S."/>
            <person name="Shiraiwa Y."/>
            <person name="Soanes D.M."/>
            <person name="van der Giezen M."/>
            <person name="Wahlund T.M."/>
            <person name="Williams B."/>
            <person name="Wilson W."/>
            <person name="Wolfe G."/>
            <person name="Wurch L.L."/>
        </authorList>
    </citation>
    <scope>NUCLEOTIDE SEQUENCE</scope>
</reference>
<feature type="signal peptide" evidence="1">
    <location>
        <begin position="1"/>
        <end position="26"/>
    </location>
</feature>
<keyword evidence="3" id="KW-1185">Reference proteome</keyword>
<keyword evidence="1" id="KW-0732">Signal</keyword>
<name>A0A0D3KU68_EMIH1</name>
<reference evidence="2" key="2">
    <citation type="submission" date="2024-10" db="UniProtKB">
        <authorList>
            <consortium name="EnsemblProtists"/>
        </authorList>
    </citation>
    <scope>IDENTIFICATION</scope>
</reference>
<evidence type="ECO:0000313" key="2">
    <source>
        <dbReference type="EnsemblProtists" id="EOD39303"/>
    </source>
</evidence>
<organism evidence="2 3">
    <name type="scientific">Emiliania huxleyi (strain CCMP1516)</name>
    <dbReference type="NCBI Taxonomy" id="280463"/>
    <lineage>
        <taxon>Eukaryota</taxon>
        <taxon>Haptista</taxon>
        <taxon>Haptophyta</taxon>
        <taxon>Prymnesiophyceae</taxon>
        <taxon>Isochrysidales</taxon>
        <taxon>Noelaerhabdaceae</taxon>
        <taxon>Emiliania</taxon>
    </lineage>
</organism>
<accession>A0A0D3KU68</accession>
<sequence length="998" mass="107804">MKQGGARCNSPIVCTALALILLGATSTILQKKHASELSQLQVSAEVASQAAEAKQAHMETETAAMHATILELKDQILRMQKKHAAEMSHLQVSCETAAQAANAKRALMEQQMLELKEQQRGHAATALYCFLTAPGFAVNIKTEDATFRLNKGALTVDGSFITEVHFVAETGRGEGELVHATFWANELNDYNTGMNMITGFCGKRPFFLAAGKTRSCGNLVIQVKHSSATFTTPEWQSTVRGNQVYDRLWGAKHRLDVSLRAIDGRMVAPGQTHGKRDIYPTEGRFRTSAMAEGAIEGSAEQYELPFGNTVNFAFSRFYSRRPADGLLLAAGEASAVDEGGEASVSVSSNANAAGSGRPRLVGMSHGSSWDPTHDFYPDRSIFVGNATHIECAPDDDYSEPAIVLAAGSAMGALLLFLMWLSSGLGRYSLASATGRFQANFGHAPDYVVVPGWIITVAFGALRLGGDIMWYGQDSAPTASKLNNLAIAVNAGEVRFWSAEDDTPFPSAFALREALVGFAAEHLDLDDPEGPLFVTSDNDRYDAGLEAYQADNLVTFNELTVDNLVGDDNTLGPWAFLNCLTPWSAEQPDEDDTSSEFMVVTGVMVKYAEKMDSELFELSAVDALANCLRAVARVPAALLPEDMTRTTRLKLMRFTLDMTQPERHRVIIKNNITTVLKSYPNLAKWTGAGPTAYGYILQLAAKVLEGQAFGFDVLPALDQKMVDFAGHYQQSWSPSNNIKYLCEQLSATPGAHGQTGAAPGGVPGGGLQGQESKMVQLLADIQEVHAEGGSGDDIIRTILASTCPRPIKWVLGVTKSTVGLPSGLLREEDAELPRRWADHLLDLIVGTDVAMKDLKIDAFSPAALEYLRSGKLSKKYINWDRDFICPILRHSAGEHLGETAVPIRDSAYQAMTTSQVLADSDRLATHLMYMPRILQSIGLLPKAENSYMSLLTFIQPKLAKARANGVLADGATNAAMLVDAAFDAAPCVFVRHTGDSAGA</sequence>
<dbReference type="HOGENOM" id="CLU_300258_0_0_1"/>
<dbReference type="PaxDb" id="2903-EOD39303"/>
<dbReference type="AlphaFoldDB" id="A0A0D3KU68"/>
<dbReference type="Proteomes" id="UP000013827">
    <property type="component" value="Unassembled WGS sequence"/>
</dbReference>
<dbReference type="EnsemblProtists" id="EOD39303">
    <property type="protein sequence ID" value="EOD39303"/>
    <property type="gene ID" value="EMIHUDRAFT_122056"/>
</dbReference>
<evidence type="ECO:0000313" key="3">
    <source>
        <dbReference type="Proteomes" id="UP000013827"/>
    </source>
</evidence>